<keyword evidence="2" id="KW-1133">Transmembrane helix</keyword>
<dbReference type="RefSeq" id="WP_338678902.1">
    <property type="nucleotide sequence ID" value="NZ_CP142523.1"/>
</dbReference>
<evidence type="ECO:0000313" key="4">
    <source>
        <dbReference type="Proteomes" id="UP001373909"/>
    </source>
</evidence>
<keyword evidence="1" id="KW-0175">Coiled coil</keyword>
<proteinExistence type="predicted"/>
<feature type="coiled-coil region" evidence="1">
    <location>
        <begin position="57"/>
        <end position="84"/>
    </location>
</feature>
<evidence type="ECO:0000256" key="1">
    <source>
        <dbReference type="SAM" id="Coils"/>
    </source>
</evidence>
<organism evidence="3 4">
    <name type="scientific">Janthinobacterium aestuarii</name>
    <dbReference type="NCBI Taxonomy" id="2985511"/>
    <lineage>
        <taxon>Bacteria</taxon>
        <taxon>Pseudomonadati</taxon>
        <taxon>Pseudomonadota</taxon>
        <taxon>Betaproteobacteria</taxon>
        <taxon>Burkholderiales</taxon>
        <taxon>Oxalobacteraceae</taxon>
        <taxon>Janthinobacterium</taxon>
    </lineage>
</organism>
<name>A0ABZ2GJU3_9BURK</name>
<dbReference type="EMBL" id="CP142523">
    <property type="protein sequence ID" value="WWO44490.1"/>
    <property type="molecule type" value="Genomic_DNA"/>
</dbReference>
<reference evidence="3 4" key="1">
    <citation type="submission" date="2024-01" db="EMBL/GenBank/DDBJ databases">
        <title>Draft genome sequences of nine bacterial species from freshwater ponds near Washington, DC.</title>
        <authorList>
            <person name="Pavloudi C."/>
            <person name="Oliver L."/>
            <person name="Slattery K."/>
            <person name="Lissner G."/>
            <person name="Saw J.H."/>
        </authorList>
    </citation>
    <scope>NUCLEOTIDE SEQUENCE [LARGE SCALE GENOMIC DNA]</scope>
    <source>
        <strain evidence="4">TB1-E2</strain>
    </source>
</reference>
<dbReference type="Proteomes" id="UP001373909">
    <property type="component" value="Chromosome"/>
</dbReference>
<accession>A0ABZ2GJU3</accession>
<evidence type="ECO:0008006" key="5">
    <source>
        <dbReference type="Google" id="ProtNLM"/>
    </source>
</evidence>
<evidence type="ECO:0000256" key="2">
    <source>
        <dbReference type="SAM" id="Phobius"/>
    </source>
</evidence>
<evidence type="ECO:0000313" key="3">
    <source>
        <dbReference type="EMBL" id="WWO44490.1"/>
    </source>
</evidence>
<gene>
    <name evidence="3" type="ORF">OPV09_17370</name>
</gene>
<keyword evidence="4" id="KW-1185">Reference proteome</keyword>
<keyword evidence="2" id="KW-0472">Membrane</keyword>
<keyword evidence="2" id="KW-0812">Transmembrane</keyword>
<feature type="transmembrane region" description="Helical" evidence="2">
    <location>
        <begin position="13"/>
        <end position="31"/>
    </location>
</feature>
<sequence>MIALAKLASVVPGWLYGAMLVCLLAGVGMLHQRAQGNAQGRAAVQALWDADRKTRAAAETKAVAQRAAENLAQARQQAATALAIKKVYDDEINHVRARLAAAERMRKPAFCASGGPAAPAGGSGAEGGATTDPASWLLPDAVARDIQALILQTEEVAATGRACHSFVRENGMAP</sequence>
<protein>
    <recommendedName>
        <fullName evidence="5">Bacteriophage Rz lysis protein</fullName>
    </recommendedName>
</protein>